<dbReference type="InterPro" id="IPR036388">
    <property type="entry name" value="WH-like_DNA-bd_sf"/>
</dbReference>
<dbReference type="Pfam" id="PF04198">
    <property type="entry name" value="Sugar-bind"/>
    <property type="match status" value="1"/>
</dbReference>
<dbReference type="InterPro" id="IPR007324">
    <property type="entry name" value="Sugar-bd_dom_put"/>
</dbReference>
<name>A0A2U1SXE0_9MICO</name>
<sequence length="350" mass="36231">MSDELLMVRAAELYYEDGKTQDEIGALLHTSRWKVGRLLSRARERGIVRIEIVHPRARRLALEHALRERFGLADAVVVPVGDDHDAQAAVARAAADFLAALRPVPRVLGISWGRTLSDVAEQLEDGWARGVRVVQVNGGVPLSRTQGSAATTALTIAQKAGGQATILPSPAILEHAATKAAIESDRAVAGILDLAASASAYLFSAGVADASSVLVESGYLTAQDVAGLVEKGAVGDVVGRFIGADGEIVDTDLDARTVGIGLEGLRAAETSVLVIAGESKHAIARAVVTGGLCSVIVTDEATARSLIEAVPAGQVPPLQLSHDTEHAPSHAPSSSHRPAPAQAATQGAHS</sequence>
<dbReference type="GO" id="GO:0030246">
    <property type="term" value="F:carbohydrate binding"/>
    <property type="evidence" value="ECO:0007669"/>
    <property type="project" value="InterPro"/>
</dbReference>
<feature type="domain" description="Sugar-binding" evidence="6">
    <location>
        <begin position="58"/>
        <end position="307"/>
    </location>
</feature>
<dbReference type="Proteomes" id="UP000244978">
    <property type="component" value="Unassembled WGS sequence"/>
</dbReference>
<evidence type="ECO:0000256" key="4">
    <source>
        <dbReference type="ARBA" id="ARBA00023163"/>
    </source>
</evidence>
<proteinExistence type="inferred from homology"/>
<evidence type="ECO:0000313" key="7">
    <source>
        <dbReference type="EMBL" id="PWB96269.1"/>
    </source>
</evidence>
<dbReference type="OrthoDB" id="186585at2"/>
<dbReference type="Gene3D" id="3.40.50.1360">
    <property type="match status" value="1"/>
</dbReference>
<evidence type="ECO:0000256" key="2">
    <source>
        <dbReference type="ARBA" id="ARBA00023015"/>
    </source>
</evidence>
<organism evidence="7 8">
    <name type="scientific">Homoserinimonas hongtaonis</name>
    <dbReference type="NCBI Taxonomy" id="2079791"/>
    <lineage>
        <taxon>Bacteria</taxon>
        <taxon>Bacillati</taxon>
        <taxon>Actinomycetota</taxon>
        <taxon>Actinomycetes</taxon>
        <taxon>Micrococcales</taxon>
        <taxon>Microbacteriaceae</taxon>
        <taxon>Homoserinimonas</taxon>
    </lineage>
</organism>
<keyword evidence="8" id="KW-1185">Reference proteome</keyword>
<dbReference type="PANTHER" id="PTHR34294:SF1">
    <property type="entry name" value="TRANSCRIPTIONAL REGULATOR LSRR"/>
    <property type="match status" value="1"/>
</dbReference>
<reference evidence="8" key="1">
    <citation type="submission" date="2018-04" db="EMBL/GenBank/DDBJ databases">
        <authorList>
            <person name="Liu S."/>
            <person name="Wang Z."/>
            <person name="Li J."/>
        </authorList>
    </citation>
    <scope>NUCLEOTIDE SEQUENCE [LARGE SCALE GENOMIC DNA]</scope>
    <source>
        <strain evidence="8">S1194</strain>
    </source>
</reference>
<evidence type="ECO:0000259" key="6">
    <source>
        <dbReference type="Pfam" id="PF04198"/>
    </source>
</evidence>
<evidence type="ECO:0000313" key="8">
    <source>
        <dbReference type="Proteomes" id="UP000244978"/>
    </source>
</evidence>
<dbReference type="Gene3D" id="1.10.10.10">
    <property type="entry name" value="Winged helix-like DNA-binding domain superfamily/Winged helix DNA-binding domain"/>
    <property type="match status" value="1"/>
</dbReference>
<protein>
    <submittedName>
        <fullName evidence="7">Sugar-binding transcriptional regulator</fullName>
    </submittedName>
</protein>
<feature type="region of interest" description="Disordered" evidence="5">
    <location>
        <begin position="317"/>
        <end position="350"/>
    </location>
</feature>
<dbReference type="GO" id="GO:0003677">
    <property type="term" value="F:DNA binding"/>
    <property type="evidence" value="ECO:0007669"/>
    <property type="project" value="UniProtKB-KW"/>
</dbReference>
<accession>A0A2U1SXE0</accession>
<evidence type="ECO:0000256" key="1">
    <source>
        <dbReference type="ARBA" id="ARBA00010466"/>
    </source>
</evidence>
<dbReference type="KEGG" id="salc:C2138_04290"/>
<dbReference type="EMBL" id="QEEX01000002">
    <property type="protein sequence ID" value="PWB96269.1"/>
    <property type="molecule type" value="Genomic_DNA"/>
</dbReference>
<keyword evidence="4" id="KW-0804">Transcription</keyword>
<keyword evidence="2" id="KW-0805">Transcription regulation</keyword>
<comment type="caution">
    <text evidence="7">The sequence shown here is derived from an EMBL/GenBank/DDBJ whole genome shotgun (WGS) entry which is preliminary data.</text>
</comment>
<keyword evidence="3" id="KW-0238">DNA-binding</keyword>
<evidence type="ECO:0000256" key="3">
    <source>
        <dbReference type="ARBA" id="ARBA00023125"/>
    </source>
</evidence>
<dbReference type="InterPro" id="IPR051054">
    <property type="entry name" value="SorC_transcr_regulators"/>
</dbReference>
<feature type="compositionally biased region" description="Low complexity" evidence="5">
    <location>
        <begin position="329"/>
        <end position="344"/>
    </location>
</feature>
<dbReference type="AlphaFoldDB" id="A0A2U1SXE0"/>
<dbReference type="SUPFAM" id="SSF100950">
    <property type="entry name" value="NagB/RpiA/CoA transferase-like"/>
    <property type="match status" value="1"/>
</dbReference>
<gene>
    <name evidence="7" type="ORF">DF220_13000</name>
</gene>
<comment type="similarity">
    <text evidence="1">Belongs to the SorC transcriptional regulatory family.</text>
</comment>
<evidence type="ECO:0000256" key="5">
    <source>
        <dbReference type="SAM" id="MobiDB-lite"/>
    </source>
</evidence>
<dbReference type="RefSeq" id="WP_108515816.1">
    <property type="nucleotide sequence ID" value="NZ_CP026951.1"/>
</dbReference>
<dbReference type="PANTHER" id="PTHR34294">
    <property type="entry name" value="TRANSCRIPTIONAL REGULATOR-RELATED"/>
    <property type="match status" value="1"/>
</dbReference>
<dbReference type="InterPro" id="IPR037171">
    <property type="entry name" value="NagB/RpiA_transferase-like"/>
</dbReference>